<reference evidence="3" key="2">
    <citation type="submission" date="2022-07" db="EMBL/GenBank/DDBJ databases">
        <title>Prevotella copri.</title>
        <authorList>
            <person name="Yang C."/>
        </authorList>
    </citation>
    <scope>NUCLEOTIDE SEQUENCE</scope>
    <source>
        <strain evidence="3">HF2107</strain>
    </source>
</reference>
<dbReference type="EMBL" id="JANDWZ010000017">
    <property type="protein sequence ID" value="MCP9564654.1"/>
    <property type="molecule type" value="Genomic_DNA"/>
</dbReference>
<keyword evidence="2" id="KW-0732">Signal</keyword>
<dbReference type="EMBL" id="VZBP01000117">
    <property type="protein sequence ID" value="MQO09786.1"/>
    <property type="molecule type" value="Genomic_DNA"/>
</dbReference>
<evidence type="ECO:0000313" key="4">
    <source>
        <dbReference type="EMBL" id="MQO09786.1"/>
    </source>
</evidence>
<feature type="chain" id="PRO_5042788262" evidence="2">
    <location>
        <begin position="21"/>
        <end position="221"/>
    </location>
</feature>
<name>A0AA91A5H6_9BACT</name>
<feature type="compositionally biased region" description="Basic and acidic residues" evidence="1">
    <location>
        <begin position="187"/>
        <end position="204"/>
    </location>
</feature>
<dbReference type="AlphaFoldDB" id="A0AA91A5H6"/>
<evidence type="ECO:0000313" key="5">
    <source>
        <dbReference type="Proteomes" id="UP000405805"/>
    </source>
</evidence>
<feature type="signal peptide" evidence="2">
    <location>
        <begin position="1"/>
        <end position="20"/>
    </location>
</feature>
<evidence type="ECO:0000256" key="2">
    <source>
        <dbReference type="SAM" id="SignalP"/>
    </source>
</evidence>
<dbReference type="Proteomes" id="UP000405805">
    <property type="component" value="Unassembled WGS sequence"/>
</dbReference>
<feature type="region of interest" description="Disordered" evidence="1">
    <location>
        <begin position="182"/>
        <end position="221"/>
    </location>
</feature>
<reference evidence="4" key="3">
    <citation type="submission" date="2022-12" db="EMBL/GenBank/DDBJ databases">
        <title>Distinct polysaccharide growth profiles of human intestinal Prevotella copri isolates.</title>
        <authorList>
            <person name="Fehlner-Peach H."/>
            <person name="Magnabosco C."/>
            <person name="Raghavan V."/>
            <person name="Scher J.U."/>
            <person name="Tett A."/>
            <person name="Cox L.M."/>
            <person name="Gottsegen C."/>
            <person name="Watters A."/>
            <person name="Wiltshire- Gordon J.D."/>
            <person name="Segata N."/>
            <person name="Bonneau R."/>
            <person name="Littman D.R."/>
        </authorList>
    </citation>
    <scope>NUCLEOTIDE SEQUENCE</scope>
    <source>
        <strain evidence="4">IA624</strain>
    </source>
</reference>
<dbReference type="RefSeq" id="WP_142990570.1">
    <property type="nucleotide sequence ID" value="NZ_CABOGV010000006.1"/>
</dbReference>
<gene>
    <name evidence="4" type="ORF">F7D57_08690</name>
    <name evidence="3" type="ORF">NNC64_08785</name>
</gene>
<dbReference type="Proteomes" id="UP001205531">
    <property type="component" value="Unassembled WGS sequence"/>
</dbReference>
<evidence type="ECO:0000313" key="3">
    <source>
        <dbReference type="EMBL" id="MCP9564654.1"/>
    </source>
</evidence>
<accession>A0AA91A5H6</accession>
<reference evidence="5" key="1">
    <citation type="submission" date="2019-09" db="EMBL/GenBank/DDBJ databases">
        <title>Distinct polysaccharide growth profiles of human intestinal Prevotella copri isolates.</title>
        <authorList>
            <person name="Fehlner-Peach H."/>
            <person name="Magnabosco C."/>
            <person name="Raghavan V."/>
            <person name="Scher J.U."/>
            <person name="Tett A."/>
            <person name="Cox L.M."/>
            <person name="Gottsegen C."/>
            <person name="Watters A."/>
            <person name="Wiltshire- Gordon J.D."/>
            <person name="Segata N."/>
            <person name="Bonneau R."/>
            <person name="Littman D.R."/>
        </authorList>
    </citation>
    <scope>NUCLEOTIDE SEQUENCE [LARGE SCALE GENOMIC DNA]</scope>
    <source>
        <strain evidence="5">iA624</strain>
    </source>
</reference>
<organism evidence="4 5">
    <name type="scientific">Segatella copri</name>
    <dbReference type="NCBI Taxonomy" id="165179"/>
    <lineage>
        <taxon>Bacteria</taxon>
        <taxon>Pseudomonadati</taxon>
        <taxon>Bacteroidota</taxon>
        <taxon>Bacteroidia</taxon>
        <taxon>Bacteroidales</taxon>
        <taxon>Prevotellaceae</taxon>
        <taxon>Segatella</taxon>
    </lineage>
</organism>
<proteinExistence type="predicted"/>
<comment type="caution">
    <text evidence="4">The sequence shown here is derived from an EMBL/GenBank/DDBJ whole genome shotgun (WGS) entry which is preliminary data.</text>
</comment>
<sequence>MKKIIFLMITLLSMASMVYAQKTCVIASAEDHVPIREALIHTNNNHWARTDYRGYWNMRYQFDSATVSKPGYIKATIRYQELPDTVFLLPEAKQIGEVTVWGKNQEHIDNMEEQIQEKVNSVPTSPGGIGFDAFGWMDKQGSRDRKHKKQAQEIFKKMDRKDPIVSAYEKATGKKYELKNPINLSANKKETLEKQDETRQESSEKTLPNVQNEAKEQENEK</sequence>
<evidence type="ECO:0000256" key="1">
    <source>
        <dbReference type="SAM" id="MobiDB-lite"/>
    </source>
</evidence>
<protein>
    <submittedName>
        <fullName evidence="4">Uncharacterized protein</fullName>
    </submittedName>
</protein>